<dbReference type="AlphaFoldDB" id="A0A0E9VLL7"/>
<reference evidence="1" key="2">
    <citation type="journal article" date="2015" name="Fish Shellfish Immunol.">
        <title>Early steps in the European eel (Anguilla anguilla)-Vibrio vulnificus interaction in the gills: Role of the RtxA13 toxin.</title>
        <authorList>
            <person name="Callol A."/>
            <person name="Pajuelo D."/>
            <person name="Ebbesson L."/>
            <person name="Teles M."/>
            <person name="MacKenzie S."/>
            <person name="Amaro C."/>
        </authorList>
    </citation>
    <scope>NUCLEOTIDE SEQUENCE</scope>
</reference>
<evidence type="ECO:0000313" key="1">
    <source>
        <dbReference type="EMBL" id="JAH78285.1"/>
    </source>
</evidence>
<accession>A0A0E9VLL7</accession>
<reference evidence="1" key="1">
    <citation type="submission" date="2014-11" db="EMBL/GenBank/DDBJ databases">
        <authorList>
            <person name="Amaro Gonzalez C."/>
        </authorList>
    </citation>
    <scope>NUCLEOTIDE SEQUENCE</scope>
</reference>
<protein>
    <submittedName>
        <fullName evidence="1">Uncharacterized protein</fullName>
    </submittedName>
</protein>
<name>A0A0E9VLL7_ANGAN</name>
<proteinExistence type="predicted"/>
<sequence length="26" mass="3245">MTVTYIIFHRALIMFHRMKLTRCNTF</sequence>
<dbReference type="EMBL" id="GBXM01030292">
    <property type="protein sequence ID" value="JAH78285.1"/>
    <property type="molecule type" value="Transcribed_RNA"/>
</dbReference>
<organism evidence="1">
    <name type="scientific">Anguilla anguilla</name>
    <name type="common">European freshwater eel</name>
    <name type="synonym">Muraena anguilla</name>
    <dbReference type="NCBI Taxonomy" id="7936"/>
    <lineage>
        <taxon>Eukaryota</taxon>
        <taxon>Metazoa</taxon>
        <taxon>Chordata</taxon>
        <taxon>Craniata</taxon>
        <taxon>Vertebrata</taxon>
        <taxon>Euteleostomi</taxon>
        <taxon>Actinopterygii</taxon>
        <taxon>Neopterygii</taxon>
        <taxon>Teleostei</taxon>
        <taxon>Anguilliformes</taxon>
        <taxon>Anguillidae</taxon>
        <taxon>Anguilla</taxon>
    </lineage>
</organism>